<feature type="domain" description="TRAM" evidence="7">
    <location>
        <begin position="271"/>
        <end position="332"/>
    </location>
</feature>
<dbReference type="GO" id="GO:0016740">
    <property type="term" value="F:transferase activity"/>
    <property type="evidence" value="ECO:0007669"/>
    <property type="project" value="UniProtKB-KW"/>
</dbReference>
<comment type="caution">
    <text evidence="8">The sequence shown here is derived from an EMBL/GenBank/DDBJ whole genome shotgun (WGS) entry which is preliminary data.</text>
</comment>
<dbReference type="PANTHER" id="PTHR11603:SF147">
    <property type="entry name" value="MEMBRANE PROTEIN"/>
    <property type="match status" value="1"/>
</dbReference>
<comment type="cofactor">
    <cofactor evidence="1">
        <name>Mg(2+)</name>
        <dbReference type="ChEBI" id="CHEBI:18420"/>
    </cofactor>
</comment>
<evidence type="ECO:0000259" key="7">
    <source>
        <dbReference type="PROSITE" id="PS50926"/>
    </source>
</evidence>
<name>A0A7C3GUB0_9BACT</name>
<evidence type="ECO:0000256" key="2">
    <source>
        <dbReference type="ARBA" id="ARBA00022679"/>
    </source>
</evidence>
<keyword evidence="5" id="KW-0460">Magnesium</keyword>
<keyword evidence="6" id="KW-0812">Transmembrane</keyword>
<dbReference type="GO" id="GO:0016787">
    <property type="term" value="F:hydrolase activity"/>
    <property type="evidence" value="ECO:0007669"/>
    <property type="project" value="UniProtKB-KW"/>
</dbReference>
<dbReference type="EMBL" id="DRMH01000076">
    <property type="protein sequence ID" value="HFC97943.1"/>
    <property type="molecule type" value="Genomic_DNA"/>
</dbReference>
<dbReference type="InterPro" id="IPR029060">
    <property type="entry name" value="PIN-like_dom_sf"/>
</dbReference>
<dbReference type="GO" id="GO:0004518">
    <property type="term" value="F:nuclease activity"/>
    <property type="evidence" value="ECO:0007669"/>
    <property type="project" value="UniProtKB-KW"/>
</dbReference>
<dbReference type="Pfam" id="PF01938">
    <property type="entry name" value="TRAM"/>
    <property type="match status" value="1"/>
</dbReference>
<keyword evidence="6" id="KW-0472">Membrane</keyword>
<dbReference type="SUPFAM" id="SSF88723">
    <property type="entry name" value="PIN domain-like"/>
    <property type="match status" value="1"/>
</dbReference>
<dbReference type="InterPro" id="IPR002792">
    <property type="entry name" value="TRAM_dom"/>
</dbReference>
<accession>A0A7C3GUB0</accession>
<proteinExistence type="predicted"/>
<evidence type="ECO:0000256" key="4">
    <source>
        <dbReference type="ARBA" id="ARBA00022801"/>
    </source>
</evidence>
<gene>
    <name evidence="8" type="ORF">ENJ40_05750</name>
</gene>
<dbReference type="PANTHER" id="PTHR11603">
    <property type="entry name" value="AAA FAMILY ATPASE"/>
    <property type="match status" value="1"/>
</dbReference>
<sequence length="342" mass="37809">MRRYLFPLSLILIFAVLGYGVVRYFPLREGAALSPWIGFVGGGLAGGLVLLVERLIRRLPFLQILGGAIGLLLGLALARLLSGLFEVLGQGVWAAFLYAMLALGLGYLGLVVGGRLFREVRLVEGLSHPFSYVSRRFPRRECPKVVDTSAIIDGRLADICETGWVEGPLIVPNFVLQELQHVADSRDHARRERGRRGLDILKKIQESGKVEVRFLDRDYPRIRDIDAKLVRLCRDLSAKLITTDYNLNKIARLKGIEVLNINELALALRPVVTPGEELRLEIIKEGKERDQGVGYLPDGTMVVVEGGRSLIGREVEVVVTSVLQTPAGRMVFAQPKAQARAA</sequence>
<keyword evidence="4" id="KW-0378">Hydrolase</keyword>
<dbReference type="CDD" id="cd09877">
    <property type="entry name" value="PIN_YacL-like"/>
    <property type="match status" value="1"/>
</dbReference>
<dbReference type="SMART" id="SM00670">
    <property type="entry name" value="PINc"/>
    <property type="match status" value="1"/>
</dbReference>
<evidence type="ECO:0000256" key="3">
    <source>
        <dbReference type="ARBA" id="ARBA00022722"/>
    </source>
</evidence>
<feature type="transmembrane region" description="Helical" evidence="6">
    <location>
        <begin position="30"/>
        <end position="52"/>
    </location>
</feature>
<protein>
    <submittedName>
        <fullName evidence="8">TRAM domain-containing protein</fullName>
    </submittedName>
</protein>
<dbReference type="InterPro" id="IPR052041">
    <property type="entry name" value="Nucleic_acid_metab_PIN/TRAM"/>
</dbReference>
<dbReference type="AlphaFoldDB" id="A0A7C3GUB0"/>
<feature type="transmembrane region" description="Helical" evidence="6">
    <location>
        <begin position="64"/>
        <end position="85"/>
    </location>
</feature>
<reference evidence="8" key="1">
    <citation type="journal article" date="2020" name="mSystems">
        <title>Genome- and Community-Level Interaction Insights into Carbon Utilization and Element Cycling Functions of Hydrothermarchaeota in Hydrothermal Sediment.</title>
        <authorList>
            <person name="Zhou Z."/>
            <person name="Liu Y."/>
            <person name="Xu W."/>
            <person name="Pan J."/>
            <person name="Luo Z.H."/>
            <person name="Li M."/>
        </authorList>
    </citation>
    <scope>NUCLEOTIDE SEQUENCE [LARGE SCALE GENOMIC DNA]</scope>
    <source>
        <strain evidence="8">HyVt-483</strain>
    </source>
</reference>
<dbReference type="Pfam" id="PF01850">
    <property type="entry name" value="PIN"/>
    <property type="match status" value="1"/>
</dbReference>
<dbReference type="Gene3D" id="3.40.50.1010">
    <property type="entry name" value="5'-nuclease"/>
    <property type="match status" value="1"/>
</dbReference>
<organism evidence="8">
    <name type="scientific">Thermosulfurimonas dismutans</name>
    <dbReference type="NCBI Taxonomy" id="999894"/>
    <lineage>
        <taxon>Bacteria</taxon>
        <taxon>Pseudomonadati</taxon>
        <taxon>Thermodesulfobacteriota</taxon>
        <taxon>Thermodesulfobacteria</taxon>
        <taxon>Thermodesulfobacteriales</taxon>
        <taxon>Thermodesulfobacteriaceae</taxon>
        <taxon>Thermosulfurimonas</taxon>
    </lineage>
</organism>
<keyword evidence="2" id="KW-0808">Transferase</keyword>
<dbReference type="InterPro" id="IPR002716">
    <property type="entry name" value="PIN_dom"/>
</dbReference>
<dbReference type="PROSITE" id="PS50926">
    <property type="entry name" value="TRAM"/>
    <property type="match status" value="1"/>
</dbReference>
<evidence type="ECO:0000256" key="6">
    <source>
        <dbReference type="SAM" id="Phobius"/>
    </source>
</evidence>
<keyword evidence="6" id="KW-1133">Transmembrane helix</keyword>
<feature type="transmembrane region" description="Helical" evidence="6">
    <location>
        <begin position="91"/>
        <end position="112"/>
    </location>
</feature>
<evidence type="ECO:0000256" key="1">
    <source>
        <dbReference type="ARBA" id="ARBA00001946"/>
    </source>
</evidence>
<evidence type="ECO:0000313" key="8">
    <source>
        <dbReference type="EMBL" id="HFC97943.1"/>
    </source>
</evidence>
<keyword evidence="3" id="KW-0540">Nuclease</keyword>
<dbReference type="Proteomes" id="UP000886043">
    <property type="component" value="Unassembled WGS sequence"/>
</dbReference>
<evidence type="ECO:0000256" key="5">
    <source>
        <dbReference type="ARBA" id="ARBA00022842"/>
    </source>
</evidence>